<reference evidence="1 2" key="1">
    <citation type="journal article" date="2016" name="PLoS ONE">
        <title>Genomic Diversity of Enterotoxigenic Strains of Bacteroides fragilis.</title>
        <authorList>
            <person name="Pierce J.V."/>
            <person name="Bernstein H.D."/>
        </authorList>
    </citation>
    <scope>NUCLEOTIDE SEQUENCE [LARGE SCALE GENOMIC DNA]</scope>
    <source>
        <strain evidence="1 2">20793-3</strain>
    </source>
</reference>
<evidence type="ECO:0000313" key="1">
    <source>
        <dbReference type="EMBL" id="OCR35051.1"/>
    </source>
</evidence>
<protein>
    <submittedName>
        <fullName evidence="1">Glycosyl transferase</fullName>
    </submittedName>
</protein>
<dbReference type="GO" id="GO:0016740">
    <property type="term" value="F:transferase activity"/>
    <property type="evidence" value="ECO:0007669"/>
    <property type="project" value="UniProtKB-KW"/>
</dbReference>
<evidence type="ECO:0000313" key="2">
    <source>
        <dbReference type="Proteomes" id="UP000093197"/>
    </source>
</evidence>
<gene>
    <name evidence="1" type="ORF">AC094_08600</name>
</gene>
<proteinExistence type="predicted"/>
<organism evidence="1 2">
    <name type="scientific">Bacteroides fragilis</name>
    <dbReference type="NCBI Taxonomy" id="817"/>
    <lineage>
        <taxon>Bacteria</taxon>
        <taxon>Pseudomonadati</taxon>
        <taxon>Bacteroidota</taxon>
        <taxon>Bacteroidia</taxon>
        <taxon>Bacteroidales</taxon>
        <taxon>Bacteroidaceae</taxon>
        <taxon>Bacteroides</taxon>
    </lineage>
</organism>
<dbReference type="EMBL" id="LIDT01000009">
    <property type="protein sequence ID" value="OCR35051.1"/>
    <property type="molecule type" value="Genomic_DNA"/>
</dbReference>
<accession>A0A853Q088</accession>
<keyword evidence="1" id="KW-0808">Transferase</keyword>
<comment type="caution">
    <text evidence="1">The sequence shown here is derived from an EMBL/GenBank/DDBJ whole genome shotgun (WGS) entry which is preliminary data.</text>
</comment>
<sequence length="394" mass="46147">MLDRMKVLILYPTENQASLIKGCVDNLHFKGIKTFALNKNTWDYYTLDSAEFRTVINHLERWRLIMHSPIAQKIVFHSYYLLSKSIGSIFGDFDVVDYNFYSDVIYDKLIVYGKNVGIKQVISFWGSDFYRVSDSTKERRRKYIDLIDAIHLETINVKNDFLNYYNDYKTKIKVCNYGIELFNQIDELVNTRKSIDRNKFYGCNVDGKIIITCGYNARKGQQHELMIRALEMLDDSVKEKIHVVFPMTYASDDSVRADVEKELDSVNFSYTCMTRLLSLEELALLRMNSDIYINMQISDSFSSSTMEYFYTGNIIIIGEWLPYKFLKSEYGIDYTETSKSQLTRNLTSVISDIKNKKDCAAKNKPIVRLLCSWSNVSERLCSMYMELTPYQYKQ</sequence>
<dbReference type="AlphaFoldDB" id="A0A853Q088"/>
<name>A0A853Q088_BACFG</name>
<dbReference type="Proteomes" id="UP000093197">
    <property type="component" value="Unassembled WGS sequence"/>
</dbReference>
<dbReference type="SUPFAM" id="SSF53756">
    <property type="entry name" value="UDP-Glycosyltransferase/glycogen phosphorylase"/>
    <property type="match status" value="1"/>
</dbReference>
<dbReference type="Gene3D" id="3.40.50.2000">
    <property type="entry name" value="Glycogen Phosphorylase B"/>
    <property type="match status" value="2"/>
</dbReference>